<keyword evidence="8" id="KW-1185">Reference proteome</keyword>
<accession>A0A3E0HUN2</accession>
<dbReference type="GO" id="GO:0022857">
    <property type="term" value="F:transmembrane transporter activity"/>
    <property type="evidence" value="ECO:0007669"/>
    <property type="project" value="InterPro"/>
</dbReference>
<feature type="transmembrane region" description="Helical" evidence="5">
    <location>
        <begin position="296"/>
        <end position="314"/>
    </location>
</feature>
<evidence type="ECO:0000256" key="3">
    <source>
        <dbReference type="ARBA" id="ARBA00022989"/>
    </source>
</evidence>
<dbReference type="Gene3D" id="1.20.1250.20">
    <property type="entry name" value="MFS general substrate transporter like domains"/>
    <property type="match status" value="1"/>
</dbReference>
<organism evidence="7 8">
    <name type="scientific">Kutzneria buriramensis</name>
    <dbReference type="NCBI Taxonomy" id="1045776"/>
    <lineage>
        <taxon>Bacteria</taxon>
        <taxon>Bacillati</taxon>
        <taxon>Actinomycetota</taxon>
        <taxon>Actinomycetes</taxon>
        <taxon>Pseudonocardiales</taxon>
        <taxon>Pseudonocardiaceae</taxon>
        <taxon>Kutzneria</taxon>
    </lineage>
</organism>
<protein>
    <submittedName>
        <fullName evidence="7">Putative MFS family arabinose efflux permease</fullName>
    </submittedName>
</protein>
<comment type="subcellular location">
    <subcellularLocation>
        <location evidence="1">Cell membrane</location>
        <topology evidence="1">Multi-pass membrane protein</topology>
    </subcellularLocation>
</comment>
<keyword evidence="4 5" id="KW-0472">Membrane</keyword>
<feature type="transmembrane region" description="Helical" evidence="5">
    <location>
        <begin position="104"/>
        <end position="122"/>
    </location>
</feature>
<feature type="transmembrane region" description="Helical" evidence="5">
    <location>
        <begin position="272"/>
        <end position="290"/>
    </location>
</feature>
<feature type="transmembrane region" description="Helical" evidence="5">
    <location>
        <begin position="18"/>
        <end position="42"/>
    </location>
</feature>
<dbReference type="PROSITE" id="PS50850">
    <property type="entry name" value="MFS"/>
    <property type="match status" value="1"/>
</dbReference>
<feature type="transmembrane region" description="Helical" evidence="5">
    <location>
        <begin position="335"/>
        <end position="356"/>
    </location>
</feature>
<dbReference type="RefSeq" id="WP_170217525.1">
    <property type="nucleotide sequence ID" value="NZ_CP144375.1"/>
</dbReference>
<dbReference type="Pfam" id="PF07690">
    <property type="entry name" value="MFS_1"/>
    <property type="match status" value="1"/>
</dbReference>
<feature type="transmembrane region" description="Helical" evidence="5">
    <location>
        <begin position="245"/>
        <end position="265"/>
    </location>
</feature>
<keyword evidence="3 5" id="KW-1133">Transmembrane helix</keyword>
<evidence type="ECO:0000313" key="7">
    <source>
        <dbReference type="EMBL" id="REH50138.1"/>
    </source>
</evidence>
<feature type="transmembrane region" description="Helical" evidence="5">
    <location>
        <begin position="362"/>
        <end position="382"/>
    </location>
</feature>
<dbReference type="GO" id="GO:0005886">
    <property type="term" value="C:plasma membrane"/>
    <property type="evidence" value="ECO:0007669"/>
    <property type="project" value="UniProtKB-SubCell"/>
</dbReference>
<feature type="transmembrane region" description="Helical" evidence="5">
    <location>
        <begin position="215"/>
        <end position="239"/>
    </location>
</feature>
<keyword evidence="2 5" id="KW-0812">Transmembrane</keyword>
<feature type="domain" description="Major facilitator superfamily (MFS) profile" evidence="6">
    <location>
        <begin position="1"/>
        <end position="194"/>
    </location>
</feature>
<comment type="caution">
    <text evidence="7">The sequence shown here is derived from an EMBL/GenBank/DDBJ whole genome shotgun (WGS) entry which is preliminary data.</text>
</comment>
<dbReference type="PANTHER" id="PTHR23542:SF1">
    <property type="entry name" value="MAJOR FACILITATOR SUPERFAMILY (MFS) PROFILE DOMAIN-CONTAINING PROTEIN"/>
    <property type="match status" value="1"/>
</dbReference>
<sequence length="399" mass="40824">MVLTSYGRVARLPGVRTLFVVTGLARIPAAASGVTITLHVVLGLGMGYGEAGAVAAATTIGMALGGPMLGRMIDRRGVRRTVLLSTIAAGVFWASIPWLPYWSLIVLAFVGGVLALPVMSIARQSMVALLPPDDSYRRPAFSLDSVLTELSYMVGPSAGVFLTTTFSSTTAMLTVGAASVLSGVWLYALDPPVKSEEAEQHEHAPLMSWLRGPMIAALVIAGAMVLIMAGSEVAIVAALRQTGQVGWSGLVIAVWCLASVVGGIVHGALPRPVPLVVLITLVGATMIPVGLITSQWWLLALALVPNGLLCAPTFSSTSDAVTRLSPESVRGTVMGVYSSAYTIGAAIGAPLIGVVMDNSSPAWGFAAAGGVGLLGTAVGVALGGRKLGRPQLSSSLSAS</sequence>
<dbReference type="InterPro" id="IPR011701">
    <property type="entry name" value="MFS"/>
</dbReference>
<feature type="transmembrane region" description="Helical" evidence="5">
    <location>
        <begin position="81"/>
        <end position="98"/>
    </location>
</feature>
<dbReference type="SUPFAM" id="SSF103473">
    <property type="entry name" value="MFS general substrate transporter"/>
    <property type="match status" value="1"/>
</dbReference>
<dbReference type="EMBL" id="QUNO01000004">
    <property type="protein sequence ID" value="REH50138.1"/>
    <property type="molecule type" value="Genomic_DNA"/>
</dbReference>
<evidence type="ECO:0000256" key="4">
    <source>
        <dbReference type="ARBA" id="ARBA00023136"/>
    </source>
</evidence>
<evidence type="ECO:0000256" key="2">
    <source>
        <dbReference type="ARBA" id="ARBA00022692"/>
    </source>
</evidence>
<evidence type="ECO:0000313" key="8">
    <source>
        <dbReference type="Proteomes" id="UP000256269"/>
    </source>
</evidence>
<evidence type="ECO:0000256" key="5">
    <source>
        <dbReference type="SAM" id="Phobius"/>
    </source>
</evidence>
<dbReference type="AlphaFoldDB" id="A0A3E0HUN2"/>
<proteinExistence type="predicted"/>
<name>A0A3E0HUN2_9PSEU</name>
<dbReference type="Proteomes" id="UP000256269">
    <property type="component" value="Unassembled WGS sequence"/>
</dbReference>
<dbReference type="PANTHER" id="PTHR23542">
    <property type="match status" value="1"/>
</dbReference>
<dbReference type="InterPro" id="IPR020846">
    <property type="entry name" value="MFS_dom"/>
</dbReference>
<reference evidence="7 8" key="1">
    <citation type="submission" date="2018-08" db="EMBL/GenBank/DDBJ databases">
        <title>Genomic Encyclopedia of Archaeal and Bacterial Type Strains, Phase II (KMG-II): from individual species to whole genera.</title>
        <authorList>
            <person name="Goeker M."/>
        </authorList>
    </citation>
    <scope>NUCLEOTIDE SEQUENCE [LARGE SCALE GENOMIC DNA]</scope>
    <source>
        <strain evidence="7 8">DSM 45791</strain>
    </source>
</reference>
<evidence type="ECO:0000256" key="1">
    <source>
        <dbReference type="ARBA" id="ARBA00004651"/>
    </source>
</evidence>
<feature type="transmembrane region" description="Helical" evidence="5">
    <location>
        <begin position="48"/>
        <end position="69"/>
    </location>
</feature>
<gene>
    <name evidence="7" type="ORF">BCF44_104411</name>
</gene>
<evidence type="ECO:0000259" key="6">
    <source>
        <dbReference type="PROSITE" id="PS50850"/>
    </source>
</evidence>
<dbReference type="InterPro" id="IPR036259">
    <property type="entry name" value="MFS_trans_sf"/>
</dbReference>